<reference evidence="1" key="1">
    <citation type="submission" date="2021-06" db="EMBL/GenBank/DDBJ databases">
        <authorList>
            <person name="Kallberg Y."/>
            <person name="Tangrot J."/>
            <person name="Rosling A."/>
        </authorList>
    </citation>
    <scope>NUCLEOTIDE SEQUENCE</scope>
    <source>
        <strain evidence="1">MA461A</strain>
    </source>
</reference>
<name>A0ACA9SID0_9GLOM</name>
<evidence type="ECO:0000313" key="2">
    <source>
        <dbReference type="Proteomes" id="UP000789920"/>
    </source>
</evidence>
<gene>
    <name evidence="1" type="ORF">RPERSI_LOCUS31453</name>
</gene>
<accession>A0ACA9SID0</accession>
<keyword evidence="2" id="KW-1185">Reference proteome</keyword>
<organism evidence="1 2">
    <name type="scientific">Racocetra persica</name>
    <dbReference type="NCBI Taxonomy" id="160502"/>
    <lineage>
        <taxon>Eukaryota</taxon>
        <taxon>Fungi</taxon>
        <taxon>Fungi incertae sedis</taxon>
        <taxon>Mucoromycota</taxon>
        <taxon>Glomeromycotina</taxon>
        <taxon>Glomeromycetes</taxon>
        <taxon>Diversisporales</taxon>
        <taxon>Gigasporaceae</taxon>
        <taxon>Racocetra</taxon>
    </lineage>
</organism>
<dbReference type="EMBL" id="CAJVQC010126946">
    <property type="protein sequence ID" value="CAG8840497.1"/>
    <property type="molecule type" value="Genomic_DNA"/>
</dbReference>
<comment type="caution">
    <text evidence="1">The sequence shown here is derived from an EMBL/GenBank/DDBJ whole genome shotgun (WGS) entry which is preliminary data.</text>
</comment>
<feature type="non-terminal residue" evidence="1">
    <location>
        <position position="1"/>
    </location>
</feature>
<sequence>NPQQDQNTPSNQQESDLTIQQLSSLHQENTAKQQQPLTENQDQQSLQQS</sequence>
<proteinExistence type="predicted"/>
<protein>
    <submittedName>
        <fullName evidence="1">29576_t:CDS:1</fullName>
    </submittedName>
</protein>
<dbReference type="Proteomes" id="UP000789920">
    <property type="component" value="Unassembled WGS sequence"/>
</dbReference>
<evidence type="ECO:0000313" key="1">
    <source>
        <dbReference type="EMBL" id="CAG8840497.1"/>
    </source>
</evidence>